<dbReference type="HOGENOM" id="CLU_2302719_0_0_11"/>
<evidence type="ECO:0000313" key="2">
    <source>
        <dbReference type="Proteomes" id="UP000001574"/>
    </source>
</evidence>
<dbReference type="EMBL" id="CP000479">
    <property type="protein sequence ID" value="ABK68090.1"/>
    <property type="molecule type" value="Genomic_DNA"/>
</dbReference>
<gene>
    <name evidence="1" type="ordered locus">MAV_3909</name>
</gene>
<protein>
    <submittedName>
        <fullName evidence="1">Uncharacterized protein</fullName>
    </submittedName>
</protein>
<organism evidence="1 2">
    <name type="scientific">Mycobacterium avium (strain 104)</name>
    <dbReference type="NCBI Taxonomy" id="243243"/>
    <lineage>
        <taxon>Bacteria</taxon>
        <taxon>Bacillati</taxon>
        <taxon>Actinomycetota</taxon>
        <taxon>Actinomycetes</taxon>
        <taxon>Mycobacteriales</taxon>
        <taxon>Mycobacteriaceae</taxon>
        <taxon>Mycobacterium</taxon>
        <taxon>Mycobacterium avium complex (MAC)</taxon>
    </lineage>
</organism>
<dbReference type="KEGG" id="mav:MAV_3909"/>
<dbReference type="Proteomes" id="UP000001574">
    <property type="component" value="Chromosome"/>
</dbReference>
<reference evidence="1 2" key="1">
    <citation type="submission" date="2006-10" db="EMBL/GenBank/DDBJ databases">
        <authorList>
            <person name="Fleischmann R.D."/>
            <person name="Dodson R.J."/>
            <person name="Haft D.H."/>
            <person name="Merkel J.S."/>
            <person name="Nelson W.C."/>
            <person name="Fraser C.M."/>
        </authorList>
    </citation>
    <scope>NUCLEOTIDE SEQUENCE [LARGE SCALE GENOMIC DNA]</scope>
    <source>
        <strain evidence="1 2">104</strain>
    </source>
</reference>
<evidence type="ECO:0000313" key="1">
    <source>
        <dbReference type="EMBL" id="ABK68090.1"/>
    </source>
</evidence>
<sequence>MIGRRDQFVDEVPFGTGAVRVRTNGLEFSQGGRFGCQQLLQTSGSDTGPTSLFQRILAVDHDDVRAGPTNCRKRLTGAAGLSARRDHAGRMLASEPCCSA</sequence>
<accession>A0A0H2ZZ92</accession>
<proteinExistence type="predicted"/>
<dbReference type="AlphaFoldDB" id="A0A0H2ZZ92"/>
<name>A0A0H2ZZ92_MYCA1</name>